<dbReference type="RefSeq" id="WP_284206349.1">
    <property type="nucleotide sequence ID" value="NZ_BSSU01000002.1"/>
</dbReference>
<dbReference type="EMBL" id="BSSU01000002">
    <property type="protein sequence ID" value="GLX81026.1"/>
    <property type="molecule type" value="Genomic_DNA"/>
</dbReference>
<keyword evidence="1" id="KW-0597">Phosphoprotein</keyword>
<dbReference type="InterPro" id="IPR011006">
    <property type="entry name" value="CheY-like_superfamily"/>
</dbReference>
<dbReference type="SMART" id="SM00448">
    <property type="entry name" value="REC"/>
    <property type="match status" value="1"/>
</dbReference>
<organism evidence="4 5">
    <name type="scientific">Thalassotalea eurytherma</name>
    <dbReference type="NCBI Taxonomy" id="1144278"/>
    <lineage>
        <taxon>Bacteria</taxon>
        <taxon>Pseudomonadati</taxon>
        <taxon>Pseudomonadota</taxon>
        <taxon>Gammaproteobacteria</taxon>
        <taxon>Alteromonadales</taxon>
        <taxon>Colwelliaceae</taxon>
        <taxon>Thalassotalea</taxon>
    </lineage>
</organism>
<evidence type="ECO:0000259" key="3">
    <source>
        <dbReference type="PROSITE" id="PS50110"/>
    </source>
</evidence>
<proteinExistence type="predicted"/>
<dbReference type="Pfam" id="PF00072">
    <property type="entry name" value="Response_reg"/>
    <property type="match status" value="1"/>
</dbReference>
<dbReference type="Gene3D" id="3.40.50.2300">
    <property type="match status" value="1"/>
</dbReference>
<sequence>MINTVLIVDDEPINIHLIKGILPAEIKLQAAISGANALRQLTKSQPDVILLYLVMPEMDGFETLAKLKAMPECQHIPVIIISGNASSKDIKKTTELGALSHLKKPISKDKLMALLNNL</sequence>
<dbReference type="PROSITE" id="PS50110">
    <property type="entry name" value="RESPONSE_REGULATORY"/>
    <property type="match status" value="1"/>
</dbReference>
<evidence type="ECO:0000313" key="5">
    <source>
        <dbReference type="Proteomes" id="UP001157133"/>
    </source>
</evidence>
<protein>
    <recommendedName>
        <fullName evidence="3">Response regulatory domain-containing protein</fullName>
    </recommendedName>
</protein>
<dbReference type="Proteomes" id="UP001157133">
    <property type="component" value="Unassembled WGS sequence"/>
</dbReference>
<comment type="caution">
    <text evidence="2">Lacks conserved residue(s) required for the propagation of feature annotation.</text>
</comment>
<gene>
    <name evidence="4" type="ORF">theurythT_04780</name>
</gene>
<evidence type="ECO:0000256" key="1">
    <source>
        <dbReference type="ARBA" id="ARBA00022553"/>
    </source>
</evidence>
<dbReference type="PANTHER" id="PTHR44591:SF3">
    <property type="entry name" value="RESPONSE REGULATORY DOMAIN-CONTAINING PROTEIN"/>
    <property type="match status" value="1"/>
</dbReference>
<evidence type="ECO:0000313" key="4">
    <source>
        <dbReference type="EMBL" id="GLX81026.1"/>
    </source>
</evidence>
<accession>A0ABQ6GYK3</accession>
<comment type="caution">
    <text evidence="4">The sequence shown here is derived from an EMBL/GenBank/DDBJ whole genome shotgun (WGS) entry which is preliminary data.</text>
</comment>
<dbReference type="InterPro" id="IPR050595">
    <property type="entry name" value="Bact_response_regulator"/>
</dbReference>
<dbReference type="SUPFAM" id="SSF52172">
    <property type="entry name" value="CheY-like"/>
    <property type="match status" value="1"/>
</dbReference>
<evidence type="ECO:0000256" key="2">
    <source>
        <dbReference type="PROSITE-ProRule" id="PRU00169"/>
    </source>
</evidence>
<name>A0ABQ6GYK3_9GAMM</name>
<dbReference type="InterPro" id="IPR001789">
    <property type="entry name" value="Sig_transdc_resp-reg_receiver"/>
</dbReference>
<dbReference type="PANTHER" id="PTHR44591">
    <property type="entry name" value="STRESS RESPONSE REGULATOR PROTEIN 1"/>
    <property type="match status" value="1"/>
</dbReference>
<keyword evidence="5" id="KW-1185">Reference proteome</keyword>
<reference evidence="4 5" key="1">
    <citation type="submission" date="2023-03" db="EMBL/GenBank/DDBJ databases">
        <title>Draft genome sequence of Thalassotalea eurytherma JCM 18482T.</title>
        <authorList>
            <person name="Sawabe T."/>
        </authorList>
    </citation>
    <scope>NUCLEOTIDE SEQUENCE [LARGE SCALE GENOMIC DNA]</scope>
    <source>
        <strain evidence="4 5">JCM 18482</strain>
    </source>
</reference>
<feature type="domain" description="Response regulatory" evidence="3">
    <location>
        <begin position="4"/>
        <end position="118"/>
    </location>
</feature>